<evidence type="ECO:0000256" key="12">
    <source>
        <dbReference type="ARBA" id="ARBA00023303"/>
    </source>
</evidence>
<evidence type="ECO:0000313" key="18">
    <source>
        <dbReference type="EMBL" id="NXC20334.1"/>
    </source>
</evidence>
<keyword evidence="12" id="KW-0407">Ion channel</keyword>
<dbReference type="Gene3D" id="1.10.287.630">
    <property type="entry name" value="Helix hairpin bin"/>
    <property type="match status" value="1"/>
</dbReference>
<evidence type="ECO:0000256" key="13">
    <source>
        <dbReference type="ARBA" id="ARBA00023305"/>
    </source>
</evidence>
<evidence type="ECO:0000256" key="2">
    <source>
        <dbReference type="ARBA" id="ARBA00022448"/>
    </source>
</evidence>
<dbReference type="PROSITE" id="PS00889">
    <property type="entry name" value="CNMP_BINDING_2"/>
    <property type="match status" value="1"/>
</dbReference>
<keyword evidence="9" id="KW-0406">Ion transport</keyword>
<evidence type="ECO:0000256" key="3">
    <source>
        <dbReference type="ARBA" id="ARBA00022535"/>
    </source>
</evidence>
<dbReference type="FunFam" id="1.10.287.70:FF:000072">
    <property type="entry name" value="Cyclic nucleotide gated channel beta 3"/>
    <property type="match status" value="1"/>
</dbReference>
<dbReference type="GO" id="GO:0005886">
    <property type="term" value="C:plasma membrane"/>
    <property type="evidence" value="ECO:0007669"/>
    <property type="project" value="TreeGrafter"/>
</dbReference>
<evidence type="ECO:0000259" key="17">
    <source>
        <dbReference type="PROSITE" id="PS50042"/>
    </source>
</evidence>
<dbReference type="Pfam" id="PF00027">
    <property type="entry name" value="cNMP_binding"/>
    <property type="match status" value="1"/>
</dbReference>
<evidence type="ECO:0000256" key="1">
    <source>
        <dbReference type="ARBA" id="ARBA00004141"/>
    </source>
</evidence>
<keyword evidence="5" id="KW-0812">Transmembrane</keyword>
<feature type="region of interest" description="Disordered" evidence="16">
    <location>
        <begin position="31"/>
        <end position="73"/>
    </location>
</feature>
<evidence type="ECO:0000256" key="6">
    <source>
        <dbReference type="ARBA" id="ARBA00022741"/>
    </source>
</evidence>
<feature type="non-terminal residue" evidence="18">
    <location>
        <position position="1"/>
    </location>
</feature>
<keyword evidence="7" id="KW-1133">Transmembrane helix</keyword>
<feature type="compositionally biased region" description="Pro residues" evidence="16">
    <location>
        <begin position="53"/>
        <end position="66"/>
    </location>
</feature>
<organism evidence="18 19">
    <name type="scientific">Corythaeola cristata</name>
    <name type="common">Great blue turaco</name>
    <dbReference type="NCBI Taxonomy" id="103954"/>
    <lineage>
        <taxon>Eukaryota</taxon>
        <taxon>Metazoa</taxon>
        <taxon>Chordata</taxon>
        <taxon>Craniata</taxon>
        <taxon>Vertebrata</taxon>
        <taxon>Euteleostomi</taxon>
        <taxon>Archelosauria</taxon>
        <taxon>Archosauria</taxon>
        <taxon>Dinosauria</taxon>
        <taxon>Saurischia</taxon>
        <taxon>Theropoda</taxon>
        <taxon>Coelurosauria</taxon>
        <taxon>Aves</taxon>
        <taxon>Neognathae</taxon>
        <taxon>Neoaves</taxon>
        <taxon>Otidimorphae</taxon>
        <taxon>Musophagiformes</taxon>
        <taxon>Musophagidae</taxon>
        <taxon>Corythaeola</taxon>
    </lineage>
</organism>
<dbReference type="InterPro" id="IPR018488">
    <property type="entry name" value="cNMP-bd_CS"/>
</dbReference>
<keyword evidence="19" id="KW-1185">Reference proteome</keyword>
<dbReference type="PANTHER" id="PTHR45638:SF16">
    <property type="entry name" value="CYCLIC NUCLEOTIDE-GATED CATION CHANNEL BETA-1"/>
    <property type="match status" value="1"/>
</dbReference>
<dbReference type="FunFam" id="1.10.287.630:FF:000001">
    <property type="entry name" value="Cyclic nucleotide-gated channel alpha 3"/>
    <property type="match status" value="1"/>
</dbReference>
<dbReference type="GO" id="GO:0044877">
    <property type="term" value="F:protein-containing complex binding"/>
    <property type="evidence" value="ECO:0007669"/>
    <property type="project" value="TreeGrafter"/>
</dbReference>
<dbReference type="AlphaFoldDB" id="A0A851LZ59"/>
<dbReference type="SUPFAM" id="SSF51206">
    <property type="entry name" value="cAMP-binding domain-like"/>
    <property type="match status" value="1"/>
</dbReference>
<dbReference type="GO" id="GO:0030553">
    <property type="term" value="F:cGMP binding"/>
    <property type="evidence" value="ECO:0007669"/>
    <property type="project" value="UniProtKB-KW"/>
</dbReference>
<proteinExistence type="predicted"/>
<dbReference type="SUPFAM" id="SSF81324">
    <property type="entry name" value="Voltage-gated potassium channels"/>
    <property type="match status" value="1"/>
</dbReference>
<reference evidence="18" key="1">
    <citation type="submission" date="2019-09" db="EMBL/GenBank/DDBJ databases">
        <title>Bird 10,000 Genomes (B10K) Project - Family phase.</title>
        <authorList>
            <person name="Zhang G."/>
        </authorList>
    </citation>
    <scope>NUCLEOTIDE SEQUENCE</scope>
    <source>
        <strain evidence="18">B10K-CU-031-40</strain>
    </source>
</reference>
<evidence type="ECO:0000256" key="9">
    <source>
        <dbReference type="ARBA" id="ARBA00023065"/>
    </source>
</evidence>
<dbReference type="OrthoDB" id="421226at2759"/>
<evidence type="ECO:0000256" key="7">
    <source>
        <dbReference type="ARBA" id="ARBA00022989"/>
    </source>
</evidence>
<dbReference type="InterPro" id="IPR014710">
    <property type="entry name" value="RmlC-like_jellyroll"/>
</dbReference>
<evidence type="ECO:0000256" key="11">
    <source>
        <dbReference type="ARBA" id="ARBA00023286"/>
    </source>
</evidence>
<dbReference type="Gene3D" id="2.60.120.10">
    <property type="entry name" value="Jelly Rolls"/>
    <property type="match status" value="1"/>
</dbReference>
<accession>A0A851LZ59</accession>
<keyword evidence="8" id="KW-0142">cGMP-binding</keyword>
<dbReference type="PROSITE" id="PS00888">
    <property type="entry name" value="CNMP_BINDING_1"/>
    <property type="match status" value="1"/>
</dbReference>
<dbReference type="Proteomes" id="UP000621168">
    <property type="component" value="Unassembled WGS sequence"/>
</dbReference>
<evidence type="ECO:0000256" key="10">
    <source>
        <dbReference type="ARBA" id="ARBA00023136"/>
    </source>
</evidence>
<keyword evidence="13" id="KW-0844">Vision</keyword>
<protein>
    <submittedName>
        <fullName evidence="18">CNGB1 protein</fullName>
    </submittedName>
</protein>
<keyword evidence="2" id="KW-0813">Transport</keyword>
<dbReference type="PANTHER" id="PTHR45638">
    <property type="entry name" value="CYCLIC NUCLEOTIDE-GATED CATION CHANNEL SUBUNIT A"/>
    <property type="match status" value="1"/>
</dbReference>
<evidence type="ECO:0000256" key="16">
    <source>
        <dbReference type="SAM" id="MobiDB-lite"/>
    </source>
</evidence>
<dbReference type="Gene3D" id="1.10.287.70">
    <property type="match status" value="1"/>
</dbReference>
<dbReference type="InterPro" id="IPR000595">
    <property type="entry name" value="cNMP-bd_dom"/>
</dbReference>
<dbReference type="InterPro" id="IPR018490">
    <property type="entry name" value="cNMP-bd_dom_sf"/>
</dbReference>
<gene>
    <name evidence="18" type="primary">Cngb1</name>
    <name evidence="18" type="ORF">CORCRI_R07220</name>
</gene>
<evidence type="ECO:0000256" key="4">
    <source>
        <dbReference type="ARBA" id="ARBA00022606"/>
    </source>
</evidence>
<dbReference type="GO" id="GO:0007601">
    <property type="term" value="P:visual perception"/>
    <property type="evidence" value="ECO:0007669"/>
    <property type="project" value="UniProtKB-KW"/>
</dbReference>
<feature type="domain" description="Cyclic nucleotide-binding" evidence="17">
    <location>
        <begin position="433"/>
        <end position="540"/>
    </location>
</feature>
<comment type="catalytic activity">
    <reaction evidence="15">
        <text>Na(+)(in) = Na(+)(out)</text>
        <dbReference type="Rhea" id="RHEA:34963"/>
        <dbReference type="ChEBI" id="CHEBI:29101"/>
    </reaction>
</comment>
<keyword evidence="10" id="KW-0472">Membrane</keyword>
<keyword evidence="3" id="KW-0140">cGMP</keyword>
<evidence type="ECO:0000313" key="19">
    <source>
        <dbReference type="Proteomes" id="UP000621168"/>
    </source>
</evidence>
<comment type="caution">
    <text evidence="18">The sequence shown here is derived from an EMBL/GenBank/DDBJ whole genome shotgun (WGS) entry which is preliminary data.</text>
</comment>
<sequence length="540" mass="60992">RIGSATSLSSTIINNRLQELVKLFKERTEKVKEKLTDPDVTSDEESPAASPAKPAPAAAPVPPPGGQPQGDKPVGDEHYCEMLCCTFKYRPWLDRLKNYQFPSSIDPLTNFCGAGIAMCVLWDTKRAWDVPRWKGKMAHGQVLCSSCSAPLPRHEGSVWCRRQKPGMAMLAVTFLSASNNQPSSLSPPPIPNQTDKKAMKENYLRSQRFKMDVVCLLPLDFFYFKVGVNPLLRFPRCLKYMAFFEFNSRLEAILSKAYIYRVIRTTAYLLYSLHVNSCLYYWASAYEGLGSTTWVYDGEGNSYIRCYYWAVKTLITIGGLPDPKTLFEIVFQLLNYFTGVFAFSVMIGQMRDVVGAATAGQTYYRSCMDSTIKYMNFYKIPKTVQNRVKTWYEYTWHSQGMLDESELLVQLPDKMRLDIAIDVNYNIVSKVALFQGCDRQMIFDMLKRLRSVVYLPNDFVCKKGEIGREMYIIQAGQVQVLGGPDGKTVLVTLKAGSVFGEISLLAAGGGNRRTANVVAHGFANLFILDKKDLNEILVHY</sequence>
<feature type="non-terminal residue" evidence="18">
    <location>
        <position position="540"/>
    </location>
</feature>
<dbReference type="EMBL" id="WBMX01006486">
    <property type="protein sequence ID" value="NXC20334.1"/>
    <property type="molecule type" value="Genomic_DNA"/>
</dbReference>
<dbReference type="GO" id="GO:0001750">
    <property type="term" value="C:photoreceptor outer segment"/>
    <property type="evidence" value="ECO:0007669"/>
    <property type="project" value="TreeGrafter"/>
</dbReference>
<evidence type="ECO:0000256" key="15">
    <source>
        <dbReference type="ARBA" id="ARBA00036239"/>
    </source>
</evidence>
<dbReference type="InterPro" id="IPR005821">
    <property type="entry name" value="Ion_trans_dom"/>
</dbReference>
<dbReference type="InterPro" id="IPR050866">
    <property type="entry name" value="CNG_cation_channel"/>
</dbReference>
<dbReference type="PROSITE" id="PS50042">
    <property type="entry name" value="CNMP_BINDING_3"/>
    <property type="match status" value="1"/>
</dbReference>
<keyword evidence="4" id="KW-0716">Sensory transduction</keyword>
<dbReference type="FunFam" id="2.60.120.10:FF:000020">
    <property type="entry name" value="Cyclic nucleotide-gated channel beta 3"/>
    <property type="match status" value="1"/>
</dbReference>
<dbReference type="GO" id="GO:0001895">
    <property type="term" value="P:retina homeostasis"/>
    <property type="evidence" value="ECO:0007669"/>
    <property type="project" value="TreeGrafter"/>
</dbReference>
<keyword evidence="6" id="KW-0547">Nucleotide-binding</keyword>
<dbReference type="GO" id="GO:0005223">
    <property type="term" value="F:intracellularly cGMP-activated cation channel activity"/>
    <property type="evidence" value="ECO:0007669"/>
    <property type="project" value="TreeGrafter"/>
</dbReference>
<evidence type="ECO:0000256" key="8">
    <source>
        <dbReference type="ARBA" id="ARBA00022992"/>
    </source>
</evidence>
<comment type="subcellular location">
    <subcellularLocation>
        <location evidence="1">Membrane</location>
        <topology evidence="1">Multi-pass membrane protein</topology>
    </subcellularLocation>
</comment>
<keyword evidence="11" id="KW-1071">Ligand-gated ion channel</keyword>
<dbReference type="GO" id="GO:0017071">
    <property type="term" value="C:intracellular cyclic nucleotide activated cation channel complex"/>
    <property type="evidence" value="ECO:0007669"/>
    <property type="project" value="TreeGrafter"/>
</dbReference>
<dbReference type="GO" id="GO:0005222">
    <property type="term" value="F:intracellularly cAMP-activated cation channel activity"/>
    <property type="evidence" value="ECO:0007669"/>
    <property type="project" value="TreeGrafter"/>
</dbReference>
<dbReference type="SMART" id="SM00100">
    <property type="entry name" value="cNMP"/>
    <property type="match status" value="1"/>
</dbReference>
<comment type="catalytic activity">
    <reaction evidence="14">
        <text>K(+)(in) = K(+)(out)</text>
        <dbReference type="Rhea" id="RHEA:29463"/>
        <dbReference type="ChEBI" id="CHEBI:29103"/>
    </reaction>
</comment>
<name>A0A851LZ59_CORCR</name>
<dbReference type="Pfam" id="PF00520">
    <property type="entry name" value="Ion_trans"/>
    <property type="match status" value="1"/>
</dbReference>
<dbReference type="CDD" id="cd00038">
    <property type="entry name" value="CAP_ED"/>
    <property type="match status" value="1"/>
</dbReference>
<evidence type="ECO:0000256" key="5">
    <source>
        <dbReference type="ARBA" id="ARBA00022692"/>
    </source>
</evidence>
<evidence type="ECO:0000256" key="14">
    <source>
        <dbReference type="ARBA" id="ARBA00034430"/>
    </source>
</evidence>